<organism evidence="2 3">
    <name type="scientific">Gossypium trilobum</name>
    <dbReference type="NCBI Taxonomy" id="34281"/>
    <lineage>
        <taxon>Eukaryota</taxon>
        <taxon>Viridiplantae</taxon>
        <taxon>Streptophyta</taxon>
        <taxon>Embryophyta</taxon>
        <taxon>Tracheophyta</taxon>
        <taxon>Spermatophyta</taxon>
        <taxon>Magnoliopsida</taxon>
        <taxon>eudicotyledons</taxon>
        <taxon>Gunneridae</taxon>
        <taxon>Pentapetalae</taxon>
        <taxon>rosids</taxon>
        <taxon>malvids</taxon>
        <taxon>Malvales</taxon>
        <taxon>Malvaceae</taxon>
        <taxon>Malvoideae</taxon>
        <taxon>Gossypium</taxon>
    </lineage>
</organism>
<feature type="non-terminal residue" evidence="2">
    <location>
        <position position="338"/>
    </location>
</feature>
<feature type="compositionally biased region" description="Basic and acidic residues" evidence="1">
    <location>
        <begin position="298"/>
        <end position="314"/>
    </location>
</feature>
<protein>
    <submittedName>
        <fullName evidence="2">Uncharacterized protein</fullName>
    </submittedName>
</protein>
<evidence type="ECO:0000256" key="1">
    <source>
        <dbReference type="SAM" id="MobiDB-lite"/>
    </source>
</evidence>
<feature type="compositionally biased region" description="Basic residues" evidence="1">
    <location>
        <begin position="208"/>
        <end position="219"/>
    </location>
</feature>
<dbReference type="Proteomes" id="UP000593568">
    <property type="component" value="Unassembled WGS sequence"/>
</dbReference>
<dbReference type="EMBL" id="JABEZW010000005">
    <property type="protein sequence ID" value="MBA0765308.1"/>
    <property type="molecule type" value="Genomic_DNA"/>
</dbReference>
<keyword evidence="3" id="KW-1185">Reference proteome</keyword>
<comment type="caution">
    <text evidence="2">The sequence shown here is derived from an EMBL/GenBank/DDBJ whole genome shotgun (WGS) entry which is preliminary data.</text>
</comment>
<feature type="region of interest" description="Disordered" evidence="1">
    <location>
        <begin position="187"/>
        <end position="219"/>
    </location>
</feature>
<name>A0A7J9DXK5_9ROSI</name>
<dbReference type="AlphaFoldDB" id="A0A7J9DXK5"/>
<proteinExistence type="predicted"/>
<accession>A0A7J9DXK5</accession>
<sequence length="338" mass="37075">MCLTSQRDSVQELLDSERKKLTKRKDSLKAMVKALKEKTIATTMALSTRIEELEGELALCRAAVGKGVSNTALSNEDVPKPKEFVGTSCACNVDNFLWRMENYFRAKGIVDDAVKFQCELKGQFYPKFTEEEARANLQGITQRGTVGSVQKLSEAMTVVESIVKLGLGKDKLRSSKFEERGVYETDHKEDVVDGNGNGDNSGNGKPQVGKKKPKRKRDRQKCFLCNSPHILRKCPKKSALKEKSVGKALVLGSSARGVEAKEAENEKKPVECFLCHGPHRLRKCLRKSAIKSNDGADNEPKKLGLSKGKAEAGVKGKATSELGESSEGLLPKEEVSLS</sequence>
<feature type="region of interest" description="Disordered" evidence="1">
    <location>
        <begin position="290"/>
        <end position="338"/>
    </location>
</feature>
<evidence type="ECO:0000313" key="2">
    <source>
        <dbReference type="EMBL" id="MBA0765308.1"/>
    </source>
</evidence>
<gene>
    <name evidence="2" type="ORF">Gotri_014527</name>
</gene>
<evidence type="ECO:0000313" key="3">
    <source>
        <dbReference type="Proteomes" id="UP000593568"/>
    </source>
</evidence>
<reference evidence="2 3" key="1">
    <citation type="journal article" date="2019" name="Genome Biol. Evol.">
        <title>Insights into the evolution of the New World diploid cottons (Gossypium, subgenus Houzingenia) based on genome sequencing.</title>
        <authorList>
            <person name="Grover C.E."/>
            <person name="Arick M.A. 2nd"/>
            <person name="Thrash A."/>
            <person name="Conover J.L."/>
            <person name="Sanders W.S."/>
            <person name="Peterson D.G."/>
            <person name="Frelichowski J.E."/>
            <person name="Scheffler J.A."/>
            <person name="Scheffler B.E."/>
            <person name="Wendel J.F."/>
        </authorList>
    </citation>
    <scope>NUCLEOTIDE SEQUENCE [LARGE SCALE GENOMIC DNA]</scope>
    <source>
        <strain evidence="2">8</strain>
        <tissue evidence="2">Leaf</tissue>
    </source>
</reference>